<accession>A0A6P6YDU3</accession>
<dbReference type="InParanoid" id="A0A6P6YDU3"/>
<dbReference type="SMART" id="SM00101">
    <property type="entry name" value="14_3_3"/>
    <property type="match status" value="1"/>
</dbReference>
<dbReference type="InterPro" id="IPR036815">
    <property type="entry name" value="14-3-3_dom_sf"/>
</dbReference>
<gene>
    <name evidence="5" type="primary">LOC113796791</name>
</gene>
<dbReference type="PRINTS" id="PR00305">
    <property type="entry name" value="1433ZETA"/>
</dbReference>
<dbReference type="Gene3D" id="1.20.190.20">
    <property type="entry name" value="14-3-3 domain"/>
    <property type="match status" value="1"/>
</dbReference>
<sequence>MSDEVNSLIIKAKIAEQAERYDEMKEFMKSVVKIHKYQLSLEERNLLSVAFKNSVGFRRSSLRVINTIAKQQQKRNPEMNMDIINEYEKTVINELSEICHEIINLLDNEILSDDSKLNTEAKVFFWKMKADYFRYLAEFTSGEEHTKSSEASAKAYKEATELAEELPTTNPVRLGLALNYSVFYYEIANNQTEACQIAKNAFDNAISQLETVQDDTYRDSTLIMQLLRDNLTLWSSEQDSKVEKSSPESKKD</sequence>
<dbReference type="RefSeq" id="XP_027202889.1">
    <property type="nucleotide sequence ID" value="XM_027347088.1"/>
</dbReference>
<evidence type="ECO:0000256" key="1">
    <source>
        <dbReference type="ARBA" id="ARBA00006141"/>
    </source>
</evidence>
<dbReference type="PIRSF" id="PIRSF000868">
    <property type="entry name" value="14-3-3"/>
    <property type="match status" value="1"/>
</dbReference>
<evidence type="ECO:0000313" key="4">
    <source>
        <dbReference type="Proteomes" id="UP000515146"/>
    </source>
</evidence>
<dbReference type="Pfam" id="PF00244">
    <property type="entry name" value="14-3-3"/>
    <property type="match status" value="1"/>
</dbReference>
<reference evidence="5" key="1">
    <citation type="submission" date="2025-08" db="UniProtKB">
        <authorList>
            <consortium name="RefSeq"/>
        </authorList>
    </citation>
    <scope>IDENTIFICATION</scope>
    <source>
        <strain evidence="5">Airmid</strain>
    </source>
</reference>
<feature type="domain" description="14-3-3" evidence="3">
    <location>
        <begin position="6"/>
        <end position="248"/>
    </location>
</feature>
<dbReference type="SUPFAM" id="SSF48445">
    <property type="entry name" value="14-3-3 protein"/>
    <property type="match status" value="1"/>
</dbReference>
<comment type="similarity">
    <text evidence="1">Belongs to the 14-3-3 family.</text>
</comment>
<dbReference type="PANTHER" id="PTHR18860">
    <property type="entry name" value="14-3-3 PROTEIN"/>
    <property type="match status" value="1"/>
</dbReference>
<dbReference type="CDD" id="cd08774">
    <property type="entry name" value="14-3-3"/>
    <property type="match status" value="1"/>
</dbReference>
<evidence type="ECO:0000313" key="5">
    <source>
        <dbReference type="RefSeq" id="XP_027202889.1"/>
    </source>
</evidence>
<dbReference type="KEGG" id="dpte:113796791"/>
<proteinExistence type="inferred from homology"/>
<dbReference type="InterPro" id="IPR023410">
    <property type="entry name" value="14-3-3_domain"/>
</dbReference>
<dbReference type="AlphaFoldDB" id="A0A6P6YDU3"/>
<feature type="site" description="Interaction with phosphoserine on interacting protein" evidence="2">
    <location>
        <position position="134"/>
    </location>
</feature>
<name>A0A6P6YDU3_DERPT</name>
<feature type="site" description="Interaction with phosphoserine on interacting protein" evidence="2">
    <location>
        <position position="59"/>
    </location>
</feature>
<evidence type="ECO:0000259" key="3">
    <source>
        <dbReference type="SMART" id="SM00101"/>
    </source>
</evidence>
<dbReference type="Proteomes" id="UP000515146">
    <property type="component" value="Unplaced"/>
</dbReference>
<evidence type="ECO:0000256" key="2">
    <source>
        <dbReference type="PIRSR" id="PIRSR000868-1"/>
    </source>
</evidence>
<keyword evidence="4" id="KW-1185">Reference proteome</keyword>
<protein>
    <submittedName>
        <fullName evidence="5">14-3-3 family protein artA-like</fullName>
    </submittedName>
</protein>
<organism evidence="4 5">
    <name type="scientific">Dermatophagoides pteronyssinus</name>
    <name type="common">European house dust mite</name>
    <dbReference type="NCBI Taxonomy" id="6956"/>
    <lineage>
        <taxon>Eukaryota</taxon>
        <taxon>Metazoa</taxon>
        <taxon>Ecdysozoa</taxon>
        <taxon>Arthropoda</taxon>
        <taxon>Chelicerata</taxon>
        <taxon>Arachnida</taxon>
        <taxon>Acari</taxon>
        <taxon>Acariformes</taxon>
        <taxon>Sarcoptiformes</taxon>
        <taxon>Astigmata</taxon>
        <taxon>Psoroptidia</taxon>
        <taxon>Analgoidea</taxon>
        <taxon>Pyroglyphidae</taxon>
        <taxon>Dermatophagoidinae</taxon>
        <taxon>Dermatophagoides</taxon>
    </lineage>
</organism>
<dbReference type="InterPro" id="IPR000308">
    <property type="entry name" value="14-3-3"/>
</dbReference>
<dbReference type="OrthoDB" id="10260625at2759"/>